<evidence type="ECO:0000259" key="9">
    <source>
        <dbReference type="PROSITE" id="PS50850"/>
    </source>
</evidence>
<dbReference type="InterPro" id="IPR036259">
    <property type="entry name" value="MFS_trans_sf"/>
</dbReference>
<accession>A0A8J7KF09</accession>
<evidence type="ECO:0000256" key="6">
    <source>
        <dbReference type="ARBA" id="ARBA00023136"/>
    </source>
</evidence>
<feature type="domain" description="Major facilitator superfamily (MFS) profile" evidence="9">
    <location>
        <begin position="1"/>
        <end position="395"/>
    </location>
</feature>
<comment type="caution">
    <text evidence="10">The sequence shown here is derived from an EMBL/GenBank/DDBJ whole genome shotgun (WGS) entry which is preliminary data.</text>
</comment>
<evidence type="ECO:0000256" key="2">
    <source>
        <dbReference type="ARBA" id="ARBA00022448"/>
    </source>
</evidence>
<comment type="subcellular location">
    <subcellularLocation>
        <location evidence="1">Cell membrane</location>
        <topology evidence="1">Multi-pass membrane protein</topology>
    </subcellularLocation>
</comment>
<organism evidence="10 11">
    <name type="scientific">Longispora fulva</name>
    <dbReference type="NCBI Taxonomy" id="619741"/>
    <lineage>
        <taxon>Bacteria</taxon>
        <taxon>Bacillati</taxon>
        <taxon>Actinomycetota</taxon>
        <taxon>Actinomycetes</taxon>
        <taxon>Micromonosporales</taxon>
        <taxon>Micromonosporaceae</taxon>
        <taxon>Longispora</taxon>
    </lineage>
</organism>
<evidence type="ECO:0000256" key="3">
    <source>
        <dbReference type="ARBA" id="ARBA00022475"/>
    </source>
</evidence>
<name>A0A8J7KF09_9ACTN</name>
<dbReference type="EMBL" id="JADOUF010000001">
    <property type="protein sequence ID" value="MBG6135585.1"/>
    <property type="molecule type" value="Genomic_DNA"/>
</dbReference>
<feature type="transmembrane region" description="Helical" evidence="8">
    <location>
        <begin position="171"/>
        <end position="191"/>
    </location>
</feature>
<dbReference type="RefSeq" id="WP_197002676.1">
    <property type="nucleotide sequence ID" value="NZ_BONS01000002.1"/>
</dbReference>
<feature type="transmembrane region" description="Helical" evidence="8">
    <location>
        <begin position="22"/>
        <end position="46"/>
    </location>
</feature>
<dbReference type="AlphaFoldDB" id="A0A8J7KF09"/>
<proteinExistence type="predicted"/>
<evidence type="ECO:0000313" key="11">
    <source>
        <dbReference type="Proteomes" id="UP000622552"/>
    </source>
</evidence>
<feature type="transmembrane region" description="Helical" evidence="8">
    <location>
        <begin position="146"/>
        <end position="165"/>
    </location>
</feature>
<sequence length="419" mass="43548">MSGSADAGILVTWRQSPLAAKALLVGILVNRLGAFVQIFLVLFLTFRGFTTVQAGVALGVYSVGSVAGSLVGGELSDRLGPRRTILVSMAGTAGMVLAVLYLHSYPAMLAAVALVGAMTATYRPAAKSLLSELTPAHRQVMIFAMYRLAYNLSTTAAPLIGAALVAVSYDLLFWAEAVACLAFAVIAGIALPRRGATATGAPATAAEGSYLVVLRDGRYVLFLLALLTNAAVYTQYLSALPVAMRSQGLSTAWFSAMLALNGFIVITCELLVTKVVQTWPMRITVAVGFVLLGGGLACYTLPIGAAAFVLGTLVWSLAEVVAGPTMFAYSAVASPERHRGRYIGAASAVFGVGSAIGPVVGLALWERVHAGVWWWYAAATLGGIAAGWFGMRAPGPTDPPDPAHGTPADAPLDERTQTP</sequence>
<keyword evidence="4 8" id="KW-0812">Transmembrane</keyword>
<keyword evidence="11" id="KW-1185">Reference proteome</keyword>
<keyword evidence="2" id="KW-0813">Transport</keyword>
<dbReference type="Gene3D" id="1.20.1250.20">
    <property type="entry name" value="MFS general substrate transporter like domains"/>
    <property type="match status" value="1"/>
</dbReference>
<dbReference type="Proteomes" id="UP000622552">
    <property type="component" value="Unassembled WGS sequence"/>
</dbReference>
<evidence type="ECO:0000256" key="5">
    <source>
        <dbReference type="ARBA" id="ARBA00022989"/>
    </source>
</evidence>
<feature type="region of interest" description="Disordered" evidence="7">
    <location>
        <begin position="395"/>
        <end position="419"/>
    </location>
</feature>
<gene>
    <name evidence="10" type="ORF">IW245_001779</name>
</gene>
<dbReference type="InterPro" id="IPR011701">
    <property type="entry name" value="MFS"/>
</dbReference>
<feature type="transmembrane region" description="Helical" evidence="8">
    <location>
        <begin position="52"/>
        <end position="72"/>
    </location>
</feature>
<feature type="transmembrane region" description="Helical" evidence="8">
    <location>
        <begin position="371"/>
        <end position="391"/>
    </location>
</feature>
<dbReference type="Pfam" id="PF07690">
    <property type="entry name" value="MFS_1"/>
    <property type="match status" value="1"/>
</dbReference>
<dbReference type="GO" id="GO:0022857">
    <property type="term" value="F:transmembrane transporter activity"/>
    <property type="evidence" value="ECO:0007669"/>
    <property type="project" value="InterPro"/>
</dbReference>
<dbReference type="PANTHER" id="PTHR23517">
    <property type="entry name" value="RESISTANCE PROTEIN MDTM, PUTATIVE-RELATED-RELATED"/>
    <property type="match status" value="1"/>
</dbReference>
<dbReference type="PANTHER" id="PTHR23517:SF2">
    <property type="entry name" value="MULTIDRUG RESISTANCE PROTEIN MDTH"/>
    <property type="match status" value="1"/>
</dbReference>
<keyword evidence="3" id="KW-1003">Cell membrane</keyword>
<evidence type="ECO:0000256" key="4">
    <source>
        <dbReference type="ARBA" id="ARBA00022692"/>
    </source>
</evidence>
<dbReference type="PROSITE" id="PS50850">
    <property type="entry name" value="MFS"/>
    <property type="match status" value="1"/>
</dbReference>
<evidence type="ECO:0000256" key="1">
    <source>
        <dbReference type="ARBA" id="ARBA00004651"/>
    </source>
</evidence>
<dbReference type="InterPro" id="IPR050171">
    <property type="entry name" value="MFS_Transporters"/>
</dbReference>
<dbReference type="GO" id="GO:0005886">
    <property type="term" value="C:plasma membrane"/>
    <property type="evidence" value="ECO:0007669"/>
    <property type="project" value="UniProtKB-SubCell"/>
</dbReference>
<dbReference type="SUPFAM" id="SSF103473">
    <property type="entry name" value="MFS general substrate transporter"/>
    <property type="match status" value="1"/>
</dbReference>
<evidence type="ECO:0000256" key="7">
    <source>
        <dbReference type="SAM" id="MobiDB-lite"/>
    </source>
</evidence>
<keyword evidence="6 8" id="KW-0472">Membrane</keyword>
<protein>
    <submittedName>
        <fullName evidence="10">MFS family permease</fullName>
    </submittedName>
</protein>
<reference evidence="10" key="1">
    <citation type="submission" date="2020-11" db="EMBL/GenBank/DDBJ databases">
        <title>Sequencing the genomes of 1000 actinobacteria strains.</title>
        <authorList>
            <person name="Klenk H.-P."/>
        </authorList>
    </citation>
    <scope>NUCLEOTIDE SEQUENCE</scope>
    <source>
        <strain evidence="10">DSM 45356</strain>
    </source>
</reference>
<evidence type="ECO:0000256" key="8">
    <source>
        <dbReference type="SAM" id="Phobius"/>
    </source>
</evidence>
<evidence type="ECO:0000313" key="10">
    <source>
        <dbReference type="EMBL" id="MBG6135585.1"/>
    </source>
</evidence>
<feature type="transmembrane region" description="Helical" evidence="8">
    <location>
        <begin position="251"/>
        <end position="271"/>
    </location>
</feature>
<feature type="transmembrane region" description="Helical" evidence="8">
    <location>
        <begin position="342"/>
        <end position="365"/>
    </location>
</feature>
<feature type="transmembrane region" description="Helical" evidence="8">
    <location>
        <begin position="283"/>
        <end position="302"/>
    </location>
</feature>
<keyword evidence="5 8" id="KW-1133">Transmembrane helix</keyword>
<dbReference type="InterPro" id="IPR020846">
    <property type="entry name" value="MFS_dom"/>
</dbReference>
<feature type="transmembrane region" description="Helical" evidence="8">
    <location>
        <begin position="219"/>
        <end position="239"/>
    </location>
</feature>